<evidence type="ECO:0000259" key="3">
    <source>
        <dbReference type="PROSITE" id="PS51831"/>
    </source>
</evidence>
<evidence type="ECO:0000313" key="4">
    <source>
        <dbReference type="EMBL" id="AAP58574.1"/>
    </source>
</evidence>
<feature type="transmembrane region" description="Helical" evidence="2">
    <location>
        <begin position="354"/>
        <end position="371"/>
    </location>
</feature>
<evidence type="ECO:0000256" key="1">
    <source>
        <dbReference type="SAM" id="MobiDB-lite"/>
    </source>
</evidence>
<dbReference type="Pfam" id="PF07697">
    <property type="entry name" value="7TMR-HDED"/>
    <property type="match status" value="1"/>
</dbReference>
<dbReference type="CDD" id="cd00077">
    <property type="entry name" value="HDc"/>
    <property type="match status" value="1"/>
</dbReference>
<keyword evidence="2" id="KW-0472">Membrane</keyword>
<feature type="domain" description="HD" evidence="3">
    <location>
        <begin position="466"/>
        <end position="610"/>
    </location>
</feature>
<dbReference type="NCBIfam" id="TIGR00277">
    <property type="entry name" value="HDIG"/>
    <property type="match status" value="1"/>
</dbReference>
<evidence type="ECO:0000256" key="2">
    <source>
        <dbReference type="SAM" id="Phobius"/>
    </source>
</evidence>
<feature type="transmembrane region" description="Helical" evidence="2">
    <location>
        <begin position="408"/>
        <end position="430"/>
    </location>
</feature>
<dbReference type="InterPro" id="IPR011621">
    <property type="entry name" value="Metal-dep_PHydrolase_7TM_intra"/>
</dbReference>
<dbReference type="InterPro" id="IPR003607">
    <property type="entry name" value="HD/PDEase_dom"/>
</dbReference>
<feature type="transmembrane region" description="Helical" evidence="2">
    <location>
        <begin position="377"/>
        <end position="396"/>
    </location>
</feature>
<dbReference type="EMBL" id="AY281355">
    <property type="protein sequence ID" value="AAP58574.1"/>
    <property type="molecule type" value="Genomic_DNA"/>
</dbReference>
<dbReference type="Pfam" id="PF07698">
    <property type="entry name" value="7TM-7TMR_HD"/>
    <property type="match status" value="1"/>
</dbReference>
<dbReference type="Pfam" id="PF01966">
    <property type="entry name" value="HD"/>
    <property type="match status" value="1"/>
</dbReference>
<feature type="transmembrane region" description="Helical" evidence="2">
    <location>
        <begin position="233"/>
        <end position="250"/>
    </location>
</feature>
<name>Q7X2Z0_9BACT</name>
<dbReference type="GO" id="GO:0016787">
    <property type="term" value="F:hydrolase activity"/>
    <property type="evidence" value="ECO:0007669"/>
    <property type="project" value="UniProtKB-KW"/>
</dbReference>
<dbReference type="PANTHER" id="PTHR36442:SF1">
    <property type="entry name" value="CYCLIC-DI-AMP PHOSPHODIESTERASE PGPH"/>
    <property type="match status" value="1"/>
</dbReference>
<dbReference type="PANTHER" id="PTHR36442">
    <property type="entry name" value="CYCLIC-DI-AMP PHOSPHODIESTERASE PGPH"/>
    <property type="match status" value="1"/>
</dbReference>
<feature type="region of interest" description="Disordered" evidence="1">
    <location>
        <begin position="1"/>
        <end position="38"/>
    </location>
</feature>
<dbReference type="AlphaFoldDB" id="Q7X2Z0"/>
<feature type="transmembrane region" description="Helical" evidence="2">
    <location>
        <begin position="308"/>
        <end position="325"/>
    </location>
</feature>
<protein>
    <submittedName>
        <fullName evidence="4">Putative metal-dependent phosphohydrolase</fullName>
    </submittedName>
</protein>
<accession>Q7X2Z0</accession>
<dbReference type="InterPro" id="IPR006675">
    <property type="entry name" value="HDIG_dom"/>
</dbReference>
<dbReference type="PROSITE" id="PS51831">
    <property type="entry name" value="HD"/>
    <property type="match status" value="1"/>
</dbReference>
<dbReference type="InterPro" id="IPR011624">
    <property type="entry name" value="Metal-dep_PHydrolase_7TM_extra"/>
</dbReference>
<keyword evidence="4" id="KW-0378">Hydrolase</keyword>
<feature type="transmembrane region" description="Helical" evidence="2">
    <location>
        <begin position="270"/>
        <end position="296"/>
    </location>
</feature>
<feature type="region of interest" description="Disordered" evidence="1">
    <location>
        <begin position="679"/>
        <end position="710"/>
    </location>
</feature>
<feature type="transmembrane region" description="Helical" evidence="2">
    <location>
        <begin position="331"/>
        <end position="347"/>
    </location>
</feature>
<reference evidence="4" key="1">
    <citation type="journal article" date="2003" name="Mol. Microbiol.">
        <title>Acidobacteria form a coherent but highly diverse group within the bacterial domain: evidence from environmental genomics.</title>
        <authorList>
            <person name="Quaiser A."/>
            <person name="Ochsenreiter T."/>
            <person name="Lanz C."/>
            <person name="Schuster S.C."/>
            <person name="Treusch A.H."/>
            <person name="Eck J."/>
            <person name="Schleper C."/>
        </authorList>
    </citation>
    <scope>NUCLEOTIDE SEQUENCE</scope>
</reference>
<dbReference type="SMART" id="SM00471">
    <property type="entry name" value="HDc"/>
    <property type="match status" value="1"/>
</dbReference>
<dbReference type="InterPro" id="IPR006674">
    <property type="entry name" value="HD_domain"/>
</dbReference>
<keyword evidence="2" id="KW-0812">Transmembrane</keyword>
<keyword evidence="2" id="KW-1133">Transmembrane helix</keyword>
<dbReference type="InterPro" id="IPR052722">
    <property type="entry name" value="PgpH_phosphodiesterase"/>
</dbReference>
<proteinExistence type="predicted"/>
<dbReference type="SUPFAM" id="SSF109604">
    <property type="entry name" value="HD-domain/PDEase-like"/>
    <property type="match status" value="1"/>
</dbReference>
<organism evidence="4">
    <name type="scientific">uncultured Acidobacteriota bacterium</name>
    <dbReference type="NCBI Taxonomy" id="171953"/>
    <lineage>
        <taxon>Bacteria</taxon>
        <taxon>Pseudomonadati</taxon>
        <taxon>Acidobacteriota</taxon>
        <taxon>environmental samples</taxon>
    </lineage>
</organism>
<sequence length="725" mass="78538">MARSDVSSVDVAETERRRNAARQATRPIFDFDSTRGASSAGSFRAAWEDLQRQSEVAGQAMTWSGEGGPAVTRAIAAKNFSQDDLDRLVRLIRDVADKYIYDDSDAERLNEEIILIDVRNPSGQMVIPSPRTRMLLLSAARQELELRLLNLPDWTQEQKAALIAAILPLIRPNVILDQTATATAREIEASKIPDVPISIKRNQKIAREGDTVTPSMLAQFAALKNSGRSGRPWHNLIGLLVVVFAVYWTVWKFTEHRSTASALSLSKERAFALVGSAIVVQTGLMKVGFIMGDAIANRMSSAPFNEAMFWNFAIPFAAAALLVVMLVDTQLAFLSGIVTSLFAGLMAPTGVQKAVYALIACAAAVYGIGRYRERQSVTLAGLLVGAVNAIMALALLAHAEQPFTLMSVLLAMTCGVISGLLTAVFAAGGLPINESLFGILTDVKLLELSNADLPVLGQLALRAPGTNQHSHAVGQLAEDASRAVGANPLLARIGALYHDIGKVAAPEYFVENQQGENPHDHLRPTQSARIITSHVTYGIKLAKEIGLPQKIADFIPQHHGTRTLHFFLRKAQSQAKPGENVDENDFRYPGPKPQFKEAAIMMVADSCEAAARSLARPDPENIRAIVVKIVDAIVSDGQLDECDLTLQELTTIREAIISALTAIYHARIDYPGFNPPQVTGPLSSLPSAEIDSEERGITYSHASDVPINRAGEVEDEAVSRKVVKR</sequence>
<dbReference type="Gene3D" id="1.10.3210.10">
    <property type="entry name" value="Hypothetical protein af1432"/>
    <property type="match status" value="1"/>
</dbReference>